<gene>
    <name evidence="2" type="ORF">B0T14DRAFT_175009</name>
</gene>
<feature type="compositionally biased region" description="Polar residues" evidence="1">
    <location>
        <begin position="1"/>
        <end position="11"/>
    </location>
</feature>
<proteinExistence type="predicted"/>
<dbReference type="AlphaFoldDB" id="A0AA40C370"/>
<organism evidence="2 3">
    <name type="scientific">Immersiella caudata</name>
    <dbReference type="NCBI Taxonomy" id="314043"/>
    <lineage>
        <taxon>Eukaryota</taxon>
        <taxon>Fungi</taxon>
        <taxon>Dikarya</taxon>
        <taxon>Ascomycota</taxon>
        <taxon>Pezizomycotina</taxon>
        <taxon>Sordariomycetes</taxon>
        <taxon>Sordariomycetidae</taxon>
        <taxon>Sordariales</taxon>
        <taxon>Lasiosphaeriaceae</taxon>
        <taxon>Immersiella</taxon>
    </lineage>
</organism>
<protein>
    <submittedName>
        <fullName evidence="2">Uncharacterized protein</fullName>
    </submittedName>
</protein>
<sequence length="102" mass="10800">MRHISGQSNPLCSGRSHHSRLIPPQFAHGVSAARSKVPSHHAAQGCASHQSDRPPGPGQQEGDNRRTRRSQDGDLVQCGLARSQLPCRCAPRGCTDAVDGSG</sequence>
<keyword evidence="3" id="KW-1185">Reference proteome</keyword>
<evidence type="ECO:0000313" key="3">
    <source>
        <dbReference type="Proteomes" id="UP001175000"/>
    </source>
</evidence>
<dbReference type="EMBL" id="JAULSU010000003">
    <property type="protein sequence ID" value="KAK0623377.1"/>
    <property type="molecule type" value="Genomic_DNA"/>
</dbReference>
<feature type="region of interest" description="Disordered" evidence="1">
    <location>
        <begin position="1"/>
        <end position="75"/>
    </location>
</feature>
<accession>A0AA40C370</accession>
<comment type="caution">
    <text evidence="2">The sequence shown here is derived from an EMBL/GenBank/DDBJ whole genome shotgun (WGS) entry which is preliminary data.</text>
</comment>
<reference evidence="2" key="1">
    <citation type="submission" date="2023-06" db="EMBL/GenBank/DDBJ databases">
        <title>Genome-scale phylogeny and comparative genomics of the fungal order Sordariales.</title>
        <authorList>
            <consortium name="Lawrence Berkeley National Laboratory"/>
            <person name="Hensen N."/>
            <person name="Bonometti L."/>
            <person name="Westerberg I."/>
            <person name="Brannstrom I.O."/>
            <person name="Guillou S."/>
            <person name="Cros-Aarteil S."/>
            <person name="Calhoun S."/>
            <person name="Haridas S."/>
            <person name="Kuo A."/>
            <person name="Mondo S."/>
            <person name="Pangilinan J."/>
            <person name="Riley R."/>
            <person name="Labutti K."/>
            <person name="Andreopoulos B."/>
            <person name="Lipzen A."/>
            <person name="Chen C."/>
            <person name="Yanf M."/>
            <person name="Daum C."/>
            <person name="Ng V."/>
            <person name="Clum A."/>
            <person name="Steindorff A."/>
            <person name="Ohm R."/>
            <person name="Martin F."/>
            <person name="Silar P."/>
            <person name="Natvig D."/>
            <person name="Lalanne C."/>
            <person name="Gautier V."/>
            <person name="Ament-Velasquez S.L."/>
            <person name="Kruys A."/>
            <person name="Hutchinson M.I."/>
            <person name="Powell A.J."/>
            <person name="Barry K."/>
            <person name="Miller A.N."/>
            <person name="Grigoriev I.V."/>
            <person name="Debuchy R."/>
            <person name="Gladieux P."/>
            <person name="Thoren M.H."/>
            <person name="Johannesson H."/>
        </authorList>
    </citation>
    <scope>NUCLEOTIDE SEQUENCE</scope>
    <source>
        <strain evidence="2">CBS 606.72</strain>
    </source>
</reference>
<evidence type="ECO:0000256" key="1">
    <source>
        <dbReference type="SAM" id="MobiDB-lite"/>
    </source>
</evidence>
<name>A0AA40C370_9PEZI</name>
<dbReference type="Proteomes" id="UP001175000">
    <property type="component" value="Unassembled WGS sequence"/>
</dbReference>
<evidence type="ECO:0000313" key="2">
    <source>
        <dbReference type="EMBL" id="KAK0623377.1"/>
    </source>
</evidence>
<feature type="compositionally biased region" description="Basic and acidic residues" evidence="1">
    <location>
        <begin position="62"/>
        <end position="72"/>
    </location>
</feature>